<dbReference type="GO" id="GO:0005525">
    <property type="term" value="F:GTP binding"/>
    <property type="evidence" value="ECO:0007669"/>
    <property type="project" value="UniProtKB-KW"/>
</dbReference>
<dbReference type="AlphaFoldDB" id="A0AAW0JFU7"/>
<name>A0AAW0JFU7_MYOGA</name>
<dbReference type="InterPro" id="IPR006689">
    <property type="entry name" value="Small_GTPase_ARF/SAR"/>
</dbReference>
<evidence type="ECO:0000313" key="3">
    <source>
        <dbReference type="EMBL" id="KAK7825705.1"/>
    </source>
</evidence>
<dbReference type="GO" id="GO:0003924">
    <property type="term" value="F:GTPase activity"/>
    <property type="evidence" value="ECO:0007669"/>
    <property type="project" value="InterPro"/>
</dbReference>
<reference evidence="3 4" key="1">
    <citation type="journal article" date="2023" name="bioRxiv">
        <title>Conserved and derived expression patterns and positive selection on dental genes reveal complex evolutionary context of ever-growing rodent molars.</title>
        <authorList>
            <person name="Calamari Z.T."/>
            <person name="Song A."/>
            <person name="Cohen E."/>
            <person name="Akter M."/>
            <person name="Roy R.D."/>
            <person name="Hallikas O."/>
            <person name="Christensen M.M."/>
            <person name="Li P."/>
            <person name="Marangoni P."/>
            <person name="Jernvall J."/>
            <person name="Klein O.D."/>
        </authorList>
    </citation>
    <scope>NUCLEOTIDE SEQUENCE [LARGE SCALE GENOMIC DNA]</scope>
    <source>
        <strain evidence="3">V071</strain>
    </source>
</reference>
<keyword evidence="4" id="KW-1185">Reference proteome</keyword>
<organism evidence="3 4">
    <name type="scientific">Myodes glareolus</name>
    <name type="common">Bank vole</name>
    <name type="synonym">Clethrionomys glareolus</name>
    <dbReference type="NCBI Taxonomy" id="447135"/>
    <lineage>
        <taxon>Eukaryota</taxon>
        <taxon>Metazoa</taxon>
        <taxon>Chordata</taxon>
        <taxon>Craniata</taxon>
        <taxon>Vertebrata</taxon>
        <taxon>Euteleostomi</taxon>
        <taxon>Mammalia</taxon>
        <taxon>Eutheria</taxon>
        <taxon>Euarchontoglires</taxon>
        <taxon>Glires</taxon>
        <taxon>Rodentia</taxon>
        <taxon>Myomorpha</taxon>
        <taxon>Muroidea</taxon>
        <taxon>Cricetidae</taxon>
        <taxon>Arvicolinae</taxon>
        <taxon>Myodes</taxon>
    </lineage>
</organism>
<dbReference type="Pfam" id="PF00025">
    <property type="entry name" value="Arf"/>
    <property type="match status" value="1"/>
</dbReference>
<keyword evidence="2" id="KW-0342">GTP-binding</keyword>
<comment type="caution">
    <text evidence="3">The sequence shown here is derived from an EMBL/GenBank/DDBJ whole genome shotgun (WGS) entry which is preliminary data.</text>
</comment>
<keyword evidence="1" id="KW-0547">Nucleotide-binding</keyword>
<accession>A0AAW0JFU7</accession>
<dbReference type="EMBL" id="JBBHLL010000038">
    <property type="protein sequence ID" value="KAK7825705.1"/>
    <property type="molecule type" value="Genomic_DNA"/>
</dbReference>
<evidence type="ECO:0000256" key="1">
    <source>
        <dbReference type="ARBA" id="ARBA00022741"/>
    </source>
</evidence>
<evidence type="ECO:0000313" key="4">
    <source>
        <dbReference type="Proteomes" id="UP001488838"/>
    </source>
</evidence>
<proteinExistence type="predicted"/>
<protein>
    <submittedName>
        <fullName evidence="3">Uncharacterized protein</fullName>
    </submittedName>
</protein>
<dbReference type="Proteomes" id="UP001488838">
    <property type="component" value="Unassembled WGS sequence"/>
</dbReference>
<gene>
    <name evidence="3" type="ORF">U0070_012950</name>
</gene>
<sequence length="151" mass="16939">MPRYEWKGGDEFAETQKAVFQPNNSDAAQKLFPYSPALLSSAPKGQHPAASQQSGKVPARRDCCPLLPVQEVQIFLLGLDNAGKTTLLKPRGRIEFTHPHCTDADISSLTGKGKQDGVNWAICKNRWTKFLYNHLNRGRYKGEKQSKKEKQ</sequence>
<evidence type="ECO:0000256" key="2">
    <source>
        <dbReference type="ARBA" id="ARBA00023134"/>
    </source>
</evidence>